<evidence type="ECO:0000256" key="1">
    <source>
        <dbReference type="ARBA" id="ARBA00004123"/>
    </source>
</evidence>
<comment type="subcellular location">
    <subcellularLocation>
        <location evidence="1">Nucleus</location>
    </subcellularLocation>
</comment>
<feature type="domain" description="Zn(2)-C6 fungal-type" evidence="8">
    <location>
        <begin position="36"/>
        <end position="66"/>
    </location>
</feature>
<dbReference type="GO" id="GO:0000981">
    <property type="term" value="F:DNA-binding transcription factor activity, RNA polymerase II-specific"/>
    <property type="evidence" value="ECO:0007669"/>
    <property type="project" value="InterPro"/>
</dbReference>
<dbReference type="GO" id="GO:0006351">
    <property type="term" value="P:DNA-templated transcription"/>
    <property type="evidence" value="ECO:0007669"/>
    <property type="project" value="InterPro"/>
</dbReference>
<dbReference type="Gene3D" id="4.10.240.10">
    <property type="entry name" value="Zn(2)-C6 fungal-type DNA-binding domain"/>
    <property type="match status" value="1"/>
</dbReference>
<dbReference type="SUPFAM" id="SSF57701">
    <property type="entry name" value="Zn2/Cys6 DNA-binding domain"/>
    <property type="match status" value="1"/>
</dbReference>
<keyword evidence="5" id="KW-0804">Transcription</keyword>
<dbReference type="Pfam" id="PF00172">
    <property type="entry name" value="Zn_clus"/>
    <property type="match status" value="1"/>
</dbReference>
<feature type="compositionally biased region" description="Polar residues" evidence="7">
    <location>
        <begin position="690"/>
        <end position="748"/>
    </location>
</feature>
<feature type="compositionally biased region" description="Low complexity" evidence="7">
    <location>
        <begin position="808"/>
        <end position="819"/>
    </location>
</feature>
<dbReference type="SMART" id="SM00906">
    <property type="entry name" value="Fungal_trans"/>
    <property type="match status" value="1"/>
</dbReference>
<evidence type="ECO:0000313" key="10">
    <source>
        <dbReference type="Proteomes" id="UP000007304"/>
    </source>
</evidence>
<dbReference type="GeneID" id="20308852"/>
<keyword evidence="6" id="KW-0539">Nucleus</keyword>
<dbReference type="PANTHER" id="PTHR47338">
    <property type="entry name" value="ZN(II)2CYS6 TRANSCRIPTION FACTOR (EUROFUNG)-RELATED"/>
    <property type="match status" value="1"/>
</dbReference>
<feature type="compositionally biased region" description="Low complexity" evidence="7">
    <location>
        <begin position="749"/>
        <end position="760"/>
    </location>
</feature>
<dbReference type="PROSITE" id="PS50048">
    <property type="entry name" value="ZN2_CY6_FUNGAL_2"/>
    <property type="match status" value="1"/>
</dbReference>
<reference evidence="9" key="1">
    <citation type="submission" date="2011-07" db="EMBL/GenBank/DDBJ databases">
        <title>The Genome Sequence of Exophiala (Wangiella) dermatitidis NIH/UT8656.</title>
        <authorList>
            <consortium name="The Broad Institute Genome Sequencing Platform"/>
            <person name="Cuomo C."/>
            <person name="Wang Z."/>
            <person name="Hunicke-Smith S."/>
            <person name="Szanislo P.J."/>
            <person name="Earl A."/>
            <person name="Young S.K."/>
            <person name="Zeng Q."/>
            <person name="Gargeya S."/>
            <person name="Fitzgerald M."/>
            <person name="Haas B."/>
            <person name="Abouelleil A."/>
            <person name="Alvarado L."/>
            <person name="Arachchi H.M."/>
            <person name="Berlin A."/>
            <person name="Brown A."/>
            <person name="Chapman S.B."/>
            <person name="Chen Z."/>
            <person name="Dunbar C."/>
            <person name="Freedman E."/>
            <person name="Gearin G."/>
            <person name="Gellesch M."/>
            <person name="Goldberg J."/>
            <person name="Griggs A."/>
            <person name="Gujja S."/>
            <person name="Heiman D."/>
            <person name="Howarth C."/>
            <person name="Larson L."/>
            <person name="Lui A."/>
            <person name="MacDonald P.J.P."/>
            <person name="Montmayeur A."/>
            <person name="Murphy C."/>
            <person name="Neiman D."/>
            <person name="Pearson M."/>
            <person name="Priest M."/>
            <person name="Roberts A."/>
            <person name="Saif S."/>
            <person name="Shea T."/>
            <person name="Shenoy N."/>
            <person name="Sisk P."/>
            <person name="Stolte C."/>
            <person name="Sykes S."/>
            <person name="Wortman J."/>
            <person name="Nusbaum C."/>
            <person name="Birren B."/>
        </authorList>
    </citation>
    <scope>NUCLEOTIDE SEQUENCE</scope>
    <source>
        <strain evidence="9">NIH/UT8656</strain>
    </source>
</reference>
<dbReference type="VEuPathDB" id="FungiDB:HMPREF1120_04213"/>
<gene>
    <name evidence="9" type="ORF">HMPREF1120_04213</name>
</gene>
<dbReference type="Pfam" id="PF04082">
    <property type="entry name" value="Fungal_trans"/>
    <property type="match status" value="1"/>
</dbReference>
<dbReference type="OMA" id="ISVAHCQ"/>
<dbReference type="InterPro" id="IPR001138">
    <property type="entry name" value="Zn2Cys6_DnaBD"/>
</dbReference>
<evidence type="ECO:0000256" key="5">
    <source>
        <dbReference type="ARBA" id="ARBA00023163"/>
    </source>
</evidence>
<name>H6BWQ3_EXODN</name>
<dbReference type="InterPro" id="IPR007219">
    <property type="entry name" value="XnlR_reg_dom"/>
</dbReference>
<evidence type="ECO:0000256" key="4">
    <source>
        <dbReference type="ARBA" id="ARBA00023125"/>
    </source>
</evidence>
<keyword evidence="4" id="KW-0238">DNA-binding</keyword>
<evidence type="ECO:0000256" key="2">
    <source>
        <dbReference type="ARBA" id="ARBA00022723"/>
    </source>
</evidence>
<protein>
    <recommendedName>
        <fullName evidence="8">Zn(2)-C6 fungal-type domain-containing protein</fullName>
    </recommendedName>
</protein>
<dbReference type="RefSeq" id="XP_009156575.1">
    <property type="nucleotide sequence ID" value="XM_009158327.1"/>
</dbReference>
<sequence>MASPADFARSQEVGDMEEAHNGGGSNEAVPRPKRIACILCRKRKLKCDGNKPSCGTCSRLNHRCEYSEERKKSGPKRGYVKLLEARLKQVENLLESRESTAATSSAASQMSKGSETYAPGPSMPSMEIPSFGDASMSDLMQDGPFPDPAMGGLDDFTMDAGNDFSWEMIGLGLEEALPPREVIDELNEIYFEKVHPSLPMIQKARFLASMDLAPHLRPPACLRYAIWANACAITPKYSASTPHFYERARKYAELDEMRGLGESMISVSHCQAWTLLACFEFKHMYFPRAWMSVGRAARLAQMMGLHRQDGAGLDVKQTLPPPRDWTDQEERRRTFWMAFCQDRYASVGTGWPMVIDENDILTNLPASEEAFNKGQPEPTLSLGDLLNGDGASSISSFGGIILMSTLYGRNLTHLHRPEKQDNDHDLNGPFWKRHRSLDNILLNTSLSLPPHLRLPAGINDPNTIFLNMNIHTATICLHQAAIFKADKNRLPAQISAESKRRCIVAADQITSIMKMISHLDMSVMNPFLAFCLYVAARVFVQYLKARKDDAAVKSSLQFLLSAMHVLTAKNPLTESFLVQLDVDLEGSGLNVSSNVLRWKFGHRPPAEVPANTDALKCSPLFEIRESQQRLNPKGVNPPWPQEMNSIANALNNPFPRLYASGGSSSSGRTGPASSIAEGFDGSSFDLPLHSLSSGTSPDTSHQEGGSSSRQHSNQPTPPSLSHQTSSGTSYTSPSNQIFGGQTHSANDSQLPKPQQPQQQQHTFGLAGGGGDSWHNNMNPAVFQRASPPTNSGQQQQQQPSVDFGSAGTGLTPGPTGLTPMSDSMWPSTGLVGDANDWMFGWTGSTPQPEQ</sequence>
<dbReference type="GO" id="GO:0008270">
    <property type="term" value="F:zinc ion binding"/>
    <property type="evidence" value="ECO:0007669"/>
    <property type="project" value="InterPro"/>
</dbReference>
<accession>H6BWQ3</accession>
<keyword evidence="2" id="KW-0479">Metal-binding</keyword>
<evidence type="ECO:0000256" key="7">
    <source>
        <dbReference type="SAM" id="MobiDB-lite"/>
    </source>
</evidence>
<evidence type="ECO:0000256" key="6">
    <source>
        <dbReference type="ARBA" id="ARBA00023242"/>
    </source>
</evidence>
<dbReference type="GO" id="GO:0003677">
    <property type="term" value="F:DNA binding"/>
    <property type="evidence" value="ECO:0007669"/>
    <property type="project" value="UniProtKB-KW"/>
</dbReference>
<evidence type="ECO:0000256" key="3">
    <source>
        <dbReference type="ARBA" id="ARBA00023015"/>
    </source>
</evidence>
<dbReference type="HOGENOM" id="CLU_011017_0_1_1"/>
<dbReference type="EMBL" id="JH226132">
    <property type="protein sequence ID" value="EHY56114.1"/>
    <property type="molecule type" value="Genomic_DNA"/>
</dbReference>
<evidence type="ECO:0000313" key="9">
    <source>
        <dbReference type="EMBL" id="EHY56114.1"/>
    </source>
</evidence>
<evidence type="ECO:0000259" key="8">
    <source>
        <dbReference type="PROSITE" id="PS50048"/>
    </source>
</evidence>
<feature type="region of interest" description="Disordered" evidence="7">
    <location>
        <begin position="1"/>
        <end position="28"/>
    </location>
</feature>
<feature type="compositionally biased region" description="Low complexity" evidence="7">
    <location>
        <begin position="660"/>
        <end position="674"/>
    </location>
</feature>
<dbReference type="eggNOG" id="ENOG502QVC1">
    <property type="taxonomic scope" value="Eukaryota"/>
</dbReference>
<organism evidence="9 10">
    <name type="scientific">Exophiala dermatitidis (strain ATCC 34100 / CBS 525.76 / NIH/UT8656)</name>
    <name type="common">Black yeast</name>
    <name type="synonym">Wangiella dermatitidis</name>
    <dbReference type="NCBI Taxonomy" id="858893"/>
    <lineage>
        <taxon>Eukaryota</taxon>
        <taxon>Fungi</taxon>
        <taxon>Dikarya</taxon>
        <taxon>Ascomycota</taxon>
        <taxon>Pezizomycotina</taxon>
        <taxon>Eurotiomycetes</taxon>
        <taxon>Chaetothyriomycetidae</taxon>
        <taxon>Chaetothyriales</taxon>
        <taxon>Herpotrichiellaceae</taxon>
        <taxon>Exophiala</taxon>
    </lineage>
</organism>
<dbReference type="AlphaFoldDB" id="H6BWQ3"/>
<feature type="region of interest" description="Disordered" evidence="7">
    <location>
        <begin position="660"/>
        <end position="826"/>
    </location>
</feature>
<dbReference type="SMART" id="SM00066">
    <property type="entry name" value="GAL4"/>
    <property type="match status" value="1"/>
</dbReference>
<proteinExistence type="predicted"/>
<dbReference type="InterPro" id="IPR050815">
    <property type="entry name" value="TF_fung"/>
</dbReference>
<dbReference type="CDD" id="cd00067">
    <property type="entry name" value="GAL4"/>
    <property type="match status" value="1"/>
</dbReference>
<keyword evidence="3" id="KW-0805">Transcription regulation</keyword>
<dbReference type="PANTHER" id="PTHR47338:SF10">
    <property type="entry name" value="TRANSCRIPTION FACTOR DOMAIN-CONTAINING PROTEIN-RELATED"/>
    <property type="match status" value="1"/>
</dbReference>
<dbReference type="CDD" id="cd12148">
    <property type="entry name" value="fungal_TF_MHR"/>
    <property type="match status" value="1"/>
</dbReference>
<dbReference type="Proteomes" id="UP000007304">
    <property type="component" value="Unassembled WGS sequence"/>
</dbReference>
<dbReference type="OrthoDB" id="5600212at2759"/>
<keyword evidence="10" id="KW-1185">Reference proteome</keyword>
<dbReference type="InParanoid" id="H6BWQ3"/>
<feature type="compositionally biased region" description="Low complexity" evidence="7">
    <location>
        <begin position="99"/>
        <end position="108"/>
    </location>
</feature>
<dbReference type="GO" id="GO:0005634">
    <property type="term" value="C:nucleus"/>
    <property type="evidence" value="ECO:0007669"/>
    <property type="project" value="UniProtKB-SubCell"/>
</dbReference>
<dbReference type="STRING" id="858893.H6BWQ3"/>
<feature type="region of interest" description="Disordered" evidence="7">
    <location>
        <begin position="96"/>
        <end position="152"/>
    </location>
</feature>
<dbReference type="InterPro" id="IPR036864">
    <property type="entry name" value="Zn2-C6_fun-type_DNA-bd_sf"/>
</dbReference>
<dbReference type="PROSITE" id="PS00463">
    <property type="entry name" value="ZN2_CY6_FUNGAL_1"/>
    <property type="match status" value="1"/>
</dbReference>